<evidence type="ECO:0000256" key="1">
    <source>
        <dbReference type="SAM" id="Phobius"/>
    </source>
</evidence>
<feature type="transmembrane region" description="Helical" evidence="1">
    <location>
        <begin position="258"/>
        <end position="278"/>
    </location>
</feature>
<sequence length="291" mass="31107">MRAHVLTRGRRRQEDYAYFPQAPEKRWWEEYGECADFDYPVLLVEAGDGRWRAYVGGVPTSRDDVTGTPIRLSLALEGSCGEEPGTAFTASLIEERAGDQAGAPTAPEAAACLDRVFDEEAVAGLFADRCSAEALLDAAVQAYASSAVERPGTSSSAKTLSGKVSSLPEGSWVAALCGEEARAGFHAHVRALLAGTVPGRALLLNSLGRYEEVPRPRSGERLIVLADSAGERFRPDPVAIQGKASARAVSARASGWRAWTPAAAAGCVAVAVLAWRVCSRRRRLRGRTPRP</sequence>
<dbReference type="Proteomes" id="UP000659223">
    <property type="component" value="Unassembled WGS sequence"/>
</dbReference>
<keyword evidence="1" id="KW-0472">Membrane</keyword>
<keyword evidence="3" id="KW-1185">Reference proteome</keyword>
<dbReference type="EMBL" id="BMUT01000007">
    <property type="protein sequence ID" value="GGX88552.1"/>
    <property type="molecule type" value="Genomic_DNA"/>
</dbReference>
<protein>
    <submittedName>
        <fullName evidence="2">Uncharacterized protein</fullName>
    </submittedName>
</protein>
<keyword evidence="1" id="KW-0812">Transmembrane</keyword>
<accession>A0ABQ2YLT5</accession>
<proteinExistence type="predicted"/>
<name>A0ABQ2YLT5_9ACTN</name>
<comment type="caution">
    <text evidence="2">The sequence shown here is derived from an EMBL/GenBank/DDBJ whole genome shotgun (WGS) entry which is preliminary data.</text>
</comment>
<evidence type="ECO:0000313" key="2">
    <source>
        <dbReference type="EMBL" id="GGX88552.1"/>
    </source>
</evidence>
<gene>
    <name evidence="2" type="ORF">GCM10010324_37920</name>
</gene>
<dbReference type="RefSeq" id="WP_190022865.1">
    <property type="nucleotide sequence ID" value="NZ_BMUT01000007.1"/>
</dbReference>
<reference evidence="3" key="1">
    <citation type="journal article" date="2019" name="Int. J. Syst. Evol. Microbiol.">
        <title>The Global Catalogue of Microorganisms (GCM) 10K type strain sequencing project: providing services to taxonomists for standard genome sequencing and annotation.</title>
        <authorList>
            <consortium name="The Broad Institute Genomics Platform"/>
            <consortium name="The Broad Institute Genome Sequencing Center for Infectious Disease"/>
            <person name="Wu L."/>
            <person name="Ma J."/>
        </authorList>
    </citation>
    <scope>NUCLEOTIDE SEQUENCE [LARGE SCALE GENOMIC DNA]</scope>
    <source>
        <strain evidence="3">JCM 4586</strain>
    </source>
</reference>
<keyword evidence="1" id="KW-1133">Transmembrane helix</keyword>
<evidence type="ECO:0000313" key="3">
    <source>
        <dbReference type="Proteomes" id="UP000659223"/>
    </source>
</evidence>
<organism evidence="2 3">
    <name type="scientific">Streptomyces hiroshimensis</name>
    <dbReference type="NCBI Taxonomy" id="66424"/>
    <lineage>
        <taxon>Bacteria</taxon>
        <taxon>Bacillati</taxon>
        <taxon>Actinomycetota</taxon>
        <taxon>Actinomycetes</taxon>
        <taxon>Kitasatosporales</taxon>
        <taxon>Streptomycetaceae</taxon>
        <taxon>Streptomyces</taxon>
    </lineage>
</organism>